<gene>
    <name evidence="1" type="ORF">TRAPUB_7115</name>
</gene>
<dbReference type="EMBL" id="MNAD01001674">
    <property type="protein sequence ID" value="OJT02332.1"/>
    <property type="molecule type" value="Genomic_DNA"/>
</dbReference>
<accession>A0A1M2V412</accession>
<keyword evidence="2" id="KW-1185">Reference proteome</keyword>
<sequence>MGRPLGPGQPLLNFDVFLLICESIRDTQTTLSFSLVSSILRPMAVKQLLSINPVVLKDERTIRAFHRFIFADSRSRIPLLRALNISITKLEEKIRQETVGRILDLLKRATRLECLTLPDPMRTFKCLADSRVLDAIIRISTLREIGLLEPCEEMMTLVNATHSVASLRILRVSLGCLPDVFWSNYGIKLAKLDALLRHLMPTIEVLDFKKTKNLVINSQGMQYPTVRSFMAGFEDGIIRTDILVHTFPASDGTLDVGSVFGALQDNVRRRKQLRASNQERQKQRSWRHMDRVIGDVLALFILGLTCPPQEEPDGGCSACDAPTHLKLHALLPHGDTFFEDLFPLEVIPRLTHLVLLLEYTNPWITDEHCDREAIRTMQWADLIAKIIGTVSALRLSHFRLVVHYRIDKTDPMYGPYSNDFLRSLAELDHAHLAAQLMATAPSLQYVFVSMGGEFETLLRTPSGAWRQKRGRWFAHSAWKTASAGAGAPRRLDSDVMERMLLDEDLILSDDDNFSLGFQRTWNADQTAPWPLPE</sequence>
<name>A0A1M2V412_TRAPU</name>
<reference evidence="1 2" key="1">
    <citation type="submission" date="2016-10" db="EMBL/GenBank/DDBJ databases">
        <title>Genome sequence of the basidiomycete white-rot fungus Trametes pubescens.</title>
        <authorList>
            <person name="Makela M.R."/>
            <person name="Granchi Z."/>
            <person name="Peng M."/>
            <person name="De Vries R.P."/>
            <person name="Grigoriev I."/>
            <person name="Riley R."/>
            <person name="Hilden K."/>
        </authorList>
    </citation>
    <scope>NUCLEOTIDE SEQUENCE [LARGE SCALE GENOMIC DNA]</scope>
    <source>
        <strain evidence="1 2">FBCC735</strain>
    </source>
</reference>
<dbReference type="Proteomes" id="UP000184267">
    <property type="component" value="Unassembled WGS sequence"/>
</dbReference>
<dbReference type="AlphaFoldDB" id="A0A1M2V412"/>
<dbReference type="OrthoDB" id="2757774at2759"/>
<evidence type="ECO:0000313" key="1">
    <source>
        <dbReference type="EMBL" id="OJT02332.1"/>
    </source>
</evidence>
<proteinExistence type="predicted"/>
<organism evidence="1 2">
    <name type="scientific">Trametes pubescens</name>
    <name type="common">White-rot fungus</name>
    <dbReference type="NCBI Taxonomy" id="154538"/>
    <lineage>
        <taxon>Eukaryota</taxon>
        <taxon>Fungi</taxon>
        <taxon>Dikarya</taxon>
        <taxon>Basidiomycota</taxon>
        <taxon>Agaricomycotina</taxon>
        <taxon>Agaricomycetes</taxon>
        <taxon>Polyporales</taxon>
        <taxon>Polyporaceae</taxon>
        <taxon>Trametes</taxon>
    </lineage>
</organism>
<dbReference type="OMA" id="WVLEYAN"/>
<comment type="caution">
    <text evidence="1">The sequence shown here is derived from an EMBL/GenBank/DDBJ whole genome shotgun (WGS) entry which is preliminary data.</text>
</comment>
<protein>
    <submittedName>
        <fullName evidence="1">Uncharacterized protein</fullName>
    </submittedName>
</protein>
<evidence type="ECO:0000313" key="2">
    <source>
        <dbReference type="Proteomes" id="UP000184267"/>
    </source>
</evidence>